<gene>
    <name evidence="2" type="ORF">QRT04_02980</name>
</gene>
<feature type="transmembrane region" description="Helical" evidence="1">
    <location>
        <begin position="44"/>
        <end position="61"/>
    </location>
</feature>
<keyword evidence="1" id="KW-1133">Transmembrane helix</keyword>
<keyword evidence="3" id="KW-1185">Reference proteome</keyword>
<evidence type="ECO:0000256" key="1">
    <source>
        <dbReference type="SAM" id="Phobius"/>
    </source>
</evidence>
<sequence>MVDEPTDVVAPVLGRAARTVGVVIGLVTLAAGGVAVFATDNEVGSAALVTAGAVVLGLAVFGNRVRAFEVAGVRLELLRQAADVRQEAEQARASGEVGRAEQLENHAQSLLMAAGLVGSRYERLRATEPPGWGRTSRMEQVLRDARDLDTERLEPADVEGIFDTGTDGNRIFALALIERSPRLATADVLVDAIAHSRSAFEQYHALVAAERALHHLSADGRSRVREAVESVLDGPLGESSSDRRTVARRVAARLAQADRD</sequence>
<protein>
    <submittedName>
        <fullName evidence="2">Uncharacterized protein</fullName>
    </submittedName>
</protein>
<accession>A0ABT7SCH6</accession>
<keyword evidence="1" id="KW-0812">Transmembrane</keyword>
<dbReference type="Proteomes" id="UP001529338">
    <property type="component" value="Unassembled WGS sequence"/>
</dbReference>
<proteinExistence type="predicted"/>
<evidence type="ECO:0000313" key="2">
    <source>
        <dbReference type="EMBL" id="MDM7853885.1"/>
    </source>
</evidence>
<comment type="caution">
    <text evidence="2">The sequence shown here is derived from an EMBL/GenBank/DDBJ whole genome shotgun (WGS) entry which is preliminary data.</text>
</comment>
<dbReference type="EMBL" id="JAUCGQ010000001">
    <property type="protein sequence ID" value="MDM7853885.1"/>
    <property type="molecule type" value="Genomic_DNA"/>
</dbReference>
<reference evidence="2 3" key="1">
    <citation type="submission" date="2023-06" db="EMBL/GenBank/DDBJ databases">
        <title>Cellulomonas sp. MW4 Whole genome sequence.</title>
        <authorList>
            <person name="Park S."/>
        </authorList>
    </citation>
    <scope>NUCLEOTIDE SEQUENCE [LARGE SCALE GENOMIC DNA]</scope>
    <source>
        <strain evidence="2 3">MW4</strain>
    </source>
</reference>
<dbReference type="RefSeq" id="WP_289453401.1">
    <property type="nucleotide sequence ID" value="NZ_JAUCGQ010000001.1"/>
</dbReference>
<evidence type="ECO:0000313" key="3">
    <source>
        <dbReference type="Proteomes" id="UP001529338"/>
    </source>
</evidence>
<keyword evidence="1" id="KW-0472">Membrane</keyword>
<organism evidence="2 3">
    <name type="scientific">Cellulomonas alba</name>
    <dbReference type="NCBI Taxonomy" id="3053467"/>
    <lineage>
        <taxon>Bacteria</taxon>
        <taxon>Bacillati</taxon>
        <taxon>Actinomycetota</taxon>
        <taxon>Actinomycetes</taxon>
        <taxon>Micrococcales</taxon>
        <taxon>Cellulomonadaceae</taxon>
        <taxon>Cellulomonas</taxon>
    </lineage>
</organism>
<feature type="transmembrane region" description="Helical" evidence="1">
    <location>
        <begin position="20"/>
        <end position="38"/>
    </location>
</feature>
<name>A0ABT7SCH6_9CELL</name>